<sequence>MFRRRQKTTRIKQLADFVWPAIGFRRSSKYVGYRLARLKGSPYSLAAGFAFGAAISFSPFVGLHFILSGLLAWIFRASILASALGTAIGNPWTFPFIWTMLYQVGRWILGDAPGNAELSDASFKAFFDGILAGQWTLVSHIFYEIIHPMLVSFLPISILVWIIFFYPLQALIRRFQEKRIQLILKAQARKANKQIARGKNLGVSEK</sequence>
<proteinExistence type="predicted"/>
<protein>
    <submittedName>
        <fullName evidence="3">DUF2062 domain-containing protein</fullName>
    </submittedName>
</protein>
<name>A0ABS3F880_9PROT</name>
<evidence type="ECO:0000313" key="3">
    <source>
        <dbReference type="EMBL" id="MBO0334711.1"/>
    </source>
</evidence>
<feature type="transmembrane region" description="Helical" evidence="1">
    <location>
        <begin position="73"/>
        <end position="98"/>
    </location>
</feature>
<keyword evidence="4" id="KW-1185">Reference proteome</keyword>
<evidence type="ECO:0000259" key="2">
    <source>
        <dbReference type="Pfam" id="PF09835"/>
    </source>
</evidence>
<dbReference type="PANTHER" id="PTHR40547:SF1">
    <property type="entry name" value="SLL0298 PROTEIN"/>
    <property type="match status" value="1"/>
</dbReference>
<dbReference type="RefSeq" id="WP_207046798.1">
    <property type="nucleotide sequence ID" value="NZ_JAFLNC010000004.1"/>
</dbReference>
<accession>A0ABS3F880</accession>
<dbReference type="EMBL" id="JAFLNC010000004">
    <property type="protein sequence ID" value="MBO0334711.1"/>
    <property type="molecule type" value="Genomic_DNA"/>
</dbReference>
<comment type="caution">
    <text evidence="3">The sequence shown here is derived from an EMBL/GenBank/DDBJ whole genome shotgun (WGS) entry which is preliminary data.</text>
</comment>
<evidence type="ECO:0000256" key="1">
    <source>
        <dbReference type="SAM" id="Phobius"/>
    </source>
</evidence>
<evidence type="ECO:0000313" key="4">
    <source>
        <dbReference type="Proteomes" id="UP000664761"/>
    </source>
</evidence>
<dbReference type="Pfam" id="PF09835">
    <property type="entry name" value="DUF2062"/>
    <property type="match status" value="1"/>
</dbReference>
<dbReference type="PANTHER" id="PTHR40547">
    <property type="entry name" value="SLL0298 PROTEIN"/>
    <property type="match status" value="1"/>
</dbReference>
<keyword evidence="1" id="KW-0472">Membrane</keyword>
<dbReference type="InterPro" id="IPR018639">
    <property type="entry name" value="DUF2062"/>
</dbReference>
<keyword evidence="1" id="KW-0812">Transmembrane</keyword>
<keyword evidence="1" id="KW-1133">Transmembrane helix</keyword>
<reference evidence="3 4" key="1">
    <citation type="submission" date="2021-03" db="EMBL/GenBank/DDBJ databases">
        <title>Sneathiella sp. CAU 1612 isolated from Kang Won-do.</title>
        <authorList>
            <person name="Kim W."/>
        </authorList>
    </citation>
    <scope>NUCLEOTIDE SEQUENCE [LARGE SCALE GENOMIC DNA]</scope>
    <source>
        <strain evidence="3 4">CAU 1612</strain>
    </source>
</reference>
<gene>
    <name evidence="3" type="ORF">J0X12_13870</name>
</gene>
<organism evidence="3 4">
    <name type="scientific">Sneathiella sedimenti</name>
    <dbReference type="NCBI Taxonomy" id="2816034"/>
    <lineage>
        <taxon>Bacteria</taxon>
        <taxon>Pseudomonadati</taxon>
        <taxon>Pseudomonadota</taxon>
        <taxon>Alphaproteobacteria</taxon>
        <taxon>Sneathiellales</taxon>
        <taxon>Sneathiellaceae</taxon>
        <taxon>Sneathiella</taxon>
    </lineage>
</organism>
<feature type="domain" description="DUF2062" evidence="2">
    <location>
        <begin position="26"/>
        <end position="180"/>
    </location>
</feature>
<feature type="transmembrane region" description="Helical" evidence="1">
    <location>
        <begin position="43"/>
        <end position="67"/>
    </location>
</feature>
<dbReference type="Proteomes" id="UP000664761">
    <property type="component" value="Unassembled WGS sequence"/>
</dbReference>
<feature type="transmembrane region" description="Helical" evidence="1">
    <location>
        <begin position="149"/>
        <end position="172"/>
    </location>
</feature>